<evidence type="ECO:0000313" key="2">
    <source>
        <dbReference type="Proteomes" id="UP001596025"/>
    </source>
</evidence>
<protein>
    <submittedName>
        <fullName evidence="1">Uncharacterized protein</fullName>
    </submittedName>
</protein>
<dbReference type="EMBL" id="JBHSGR010000007">
    <property type="protein sequence ID" value="MFC4693345.1"/>
    <property type="molecule type" value="Genomic_DNA"/>
</dbReference>
<reference evidence="2" key="1">
    <citation type="journal article" date="2019" name="Int. J. Syst. Evol. Microbiol.">
        <title>The Global Catalogue of Microorganisms (GCM) 10K type strain sequencing project: providing services to taxonomists for standard genome sequencing and annotation.</title>
        <authorList>
            <consortium name="The Broad Institute Genomics Platform"/>
            <consortium name="The Broad Institute Genome Sequencing Center for Infectious Disease"/>
            <person name="Wu L."/>
            <person name="Ma J."/>
        </authorList>
    </citation>
    <scope>NUCLEOTIDE SEQUENCE [LARGE SCALE GENOMIC DNA]</scope>
    <source>
        <strain evidence="2">CCUG 62763</strain>
    </source>
</reference>
<sequence length="84" mass="9059">MSADTRRREHWTMGADAVRPLECGGESLDLPMGRLHAVGGDGLLVGRSVCLAPVTLLDPAVWCWPEDRDDAGDPLCWICLALTA</sequence>
<keyword evidence="2" id="KW-1185">Reference proteome</keyword>
<comment type="caution">
    <text evidence="1">The sequence shown here is derived from an EMBL/GenBank/DDBJ whole genome shotgun (WGS) entry which is preliminary data.</text>
</comment>
<dbReference type="RefSeq" id="WP_387988065.1">
    <property type="nucleotide sequence ID" value="NZ_JBHSGR010000007.1"/>
</dbReference>
<accession>A0ABV9LJV8</accession>
<organism evidence="1 2">
    <name type="scientific">Geodermatophilus arenarius</name>
    <dbReference type="NCBI Taxonomy" id="1137990"/>
    <lineage>
        <taxon>Bacteria</taxon>
        <taxon>Bacillati</taxon>
        <taxon>Actinomycetota</taxon>
        <taxon>Actinomycetes</taxon>
        <taxon>Geodermatophilales</taxon>
        <taxon>Geodermatophilaceae</taxon>
        <taxon>Geodermatophilus</taxon>
    </lineage>
</organism>
<dbReference type="Proteomes" id="UP001596025">
    <property type="component" value="Unassembled WGS sequence"/>
</dbReference>
<name>A0ABV9LJV8_9ACTN</name>
<proteinExistence type="predicted"/>
<gene>
    <name evidence="1" type="ORF">ACFO3M_08105</name>
</gene>
<evidence type="ECO:0000313" key="1">
    <source>
        <dbReference type="EMBL" id="MFC4693345.1"/>
    </source>
</evidence>